<keyword evidence="1" id="KW-0472">Membrane</keyword>
<name>A0A974SR27_9RHOO</name>
<feature type="transmembrane region" description="Helical" evidence="1">
    <location>
        <begin position="17"/>
        <end position="38"/>
    </location>
</feature>
<accession>A0A974SR27</accession>
<keyword evidence="1" id="KW-1133">Transmembrane helix</keyword>
<dbReference type="AlphaFoldDB" id="A0A974SR27"/>
<feature type="transmembrane region" description="Helical" evidence="1">
    <location>
        <begin position="50"/>
        <end position="71"/>
    </location>
</feature>
<gene>
    <name evidence="2" type="ORF">IWH25_05395</name>
</gene>
<proteinExistence type="predicted"/>
<keyword evidence="1" id="KW-0812">Transmembrane</keyword>
<reference evidence="2" key="1">
    <citation type="submission" date="2020-11" db="EMBL/GenBank/DDBJ databases">
        <title>Azospira restricta DSM 18626 genome sequence.</title>
        <authorList>
            <person name="Moe W.M."/>
        </authorList>
    </citation>
    <scope>NUCLEOTIDE SEQUENCE</scope>
    <source>
        <strain evidence="2">DSM 18626</strain>
    </source>
</reference>
<protein>
    <recommendedName>
        <fullName evidence="4">Transmembrane protein</fullName>
    </recommendedName>
</protein>
<dbReference type="EMBL" id="CP064781">
    <property type="protein sequence ID" value="QRJ64783.1"/>
    <property type="molecule type" value="Genomic_DNA"/>
</dbReference>
<keyword evidence="3" id="KW-1185">Reference proteome</keyword>
<organism evidence="2 3">
    <name type="scientific">Azospira restricta</name>
    <dbReference type="NCBI Taxonomy" id="404405"/>
    <lineage>
        <taxon>Bacteria</taxon>
        <taxon>Pseudomonadati</taxon>
        <taxon>Pseudomonadota</taxon>
        <taxon>Betaproteobacteria</taxon>
        <taxon>Rhodocyclales</taxon>
        <taxon>Rhodocyclaceae</taxon>
        <taxon>Azospira</taxon>
    </lineage>
</organism>
<evidence type="ECO:0008006" key="4">
    <source>
        <dbReference type="Google" id="ProtNLM"/>
    </source>
</evidence>
<dbReference type="Proteomes" id="UP000663444">
    <property type="component" value="Chromosome"/>
</dbReference>
<evidence type="ECO:0000313" key="3">
    <source>
        <dbReference type="Proteomes" id="UP000663444"/>
    </source>
</evidence>
<dbReference type="KEGG" id="ares:IWH25_05395"/>
<feature type="transmembrane region" description="Helical" evidence="1">
    <location>
        <begin position="77"/>
        <end position="96"/>
    </location>
</feature>
<evidence type="ECO:0000256" key="1">
    <source>
        <dbReference type="SAM" id="Phobius"/>
    </source>
</evidence>
<sequence length="143" mass="15805">MSELFAGYLWILHSEDALLLGLIIFSSGIGIGAAVIQVNSILTRQANDAATSVVTWMLLFAFSLSAIYYLWHASVNAILPLLIGTLALSSVAGLAVSLNARRRLAEVAAARRRPSDERLLQDYQVLRTASELRRRLRLARQQR</sequence>
<dbReference type="RefSeq" id="WP_203388310.1">
    <property type="nucleotide sequence ID" value="NZ_CP064781.1"/>
</dbReference>
<evidence type="ECO:0000313" key="2">
    <source>
        <dbReference type="EMBL" id="QRJ64783.1"/>
    </source>
</evidence>